<name>A0ABM9ETI3_9BACI</name>
<dbReference type="Pfam" id="PF01738">
    <property type="entry name" value="DLH"/>
    <property type="match status" value="1"/>
</dbReference>
<evidence type="ECO:0000313" key="3">
    <source>
        <dbReference type="Proteomes" id="UP000838308"/>
    </source>
</evidence>
<dbReference type="InterPro" id="IPR051049">
    <property type="entry name" value="Dienelactone_hydrolase-like"/>
</dbReference>
<comment type="caution">
    <text evidence="2">The sequence shown here is derived from an EMBL/GenBank/DDBJ whole genome shotgun (WGS) entry which is preliminary data.</text>
</comment>
<keyword evidence="3" id="KW-1185">Reference proteome</keyword>
<dbReference type="EMBL" id="CALBWS010000021">
    <property type="protein sequence ID" value="CAH2715969.1"/>
    <property type="molecule type" value="Genomic_DNA"/>
</dbReference>
<dbReference type="Gene3D" id="3.40.50.1820">
    <property type="entry name" value="alpha/beta hydrolase"/>
    <property type="match status" value="1"/>
</dbReference>
<feature type="domain" description="Dienelactone hydrolase" evidence="1">
    <location>
        <begin position="9"/>
        <end position="196"/>
    </location>
</feature>
<dbReference type="PANTHER" id="PTHR46623">
    <property type="entry name" value="CARBOXYMETHYLENEBUTENOLIDASE-RELATED"/>
    <property type="match status" value="1"/>
</dbReference>
<dbReference type="SUPFAM" id="SSF53474">
    <property type="entry name" value="alpha/beta-Hydrolases"/>
    <property type="match status" value="1"/>
</dbReference>
<evidence type="ECO:0000313" key="2">
    <source>
        <dbReference type="EMBL" id="CAH2715969.1"/>
    </source>
</evidence>
<organism evidence="2 3">
    <name type="scientific">Neobacillus rhizosphaerae</name>
    <dbReference type="NCBI Taxonomy" id="2880965"/>
    <lineage>
        <taxon>Bacteria</taxon>
        <taxon>Bacillati</taxon>
        <taxon>Bacillota</taxon>
        <taxon>Bacilli</taxon>
        <taxon>Bacillales</taxon>
        <taxon>Bacillaceae</taxon>
        <taxon>Neobacillus</taxon>
    </lineage>
</organism>
<protein>
    <recommendedName>
        <fullName evidence="1">Dienelactone hydrolase domain-containing protein</fullName>
    </recommendedName>
</protein>
<dbReference type="InterPro" id="IPR029058">
    <property type="entry name" value="AB_hydrolase_fold"/>
</dbReference>
<evidence type="ECO:0000259" key="1">
    <source>
        <dbReference type="Pfam" id="PF01738"/>
    </source>
</evidence>
<gene>
    <name evidence="2" type="ORF">BACCIP111895_03153</name>
</gene>
<accession>A0ABM9ETI3</accession>
<dbReference type="RefSeq" id="WP_248736225.1">
    <property type="nucleotide sequence ID" value="NZ_CALBWS010000021.1"/>
</dbReference>
<dbReference type="Proteomes" id="UP000838308">
    <property type="component" value="Unassembled WGS sequence"/>
</dbReference>
<dbReference type="InterPro" id="IPR002925">
    <property type="entry name" value="Dienelactn_hydro"/>
</dbReference>
<sequence length="197" mass="22939">MINIQSNSNKLIIVVHEIYGVNQHMNKVCHSLSERGFDVICPNLLEKEGPFEYLFEEVAYRNFMENIGFINATNKIKRVLQDFKDQYEKVFIVGFSVGATIAWLCSEENDIDGIVGYYGSRIRNYLEIEPLCSTMLFFPESEKSFNVKELIPYLEKKNIEIHKIHGEHGFSDPYNSKYNVKSEQDSFDIMVDFLSKH</sequence>
<dbReference type="PANTHER" id="PTHR46623:SF6">
    <property type="entry name" value="ALPHA_BETA-HYDROLASES SUPERFAMILY PROTEIN"/>
    <property type="match status" value="1"/>
</dbReference>
<reference evidence="2" key="1">
    <citation type="submission" date="2022-04" db="EMBL/GenBank/DDBJ databases">
        <authorList>
            <person name="Criscuolo A."/>
        </authorList>
    </citation>
    <scope>NUCLEOTIDE SEQUENCE</scope>
    <source>
        <strain evidence="2">CIP111895</strain>
    </source>
</reference>
<proteinExistence type="predicted"/>